<dbReference type="Proteomes" id="UP000318571">
    <property type="component" value="Chromosome 7"/>
</dbReference>
<dbReference type="EMBL" id="VCGU01000008">
    <property type="protein sequence ID" value="TRY71752.1"/>
    <property type="molecule type" value="Genomic_DNA"/>
</dbReference>
<proteinExistence type="predicted"/>
<protein>
    <submittedName>
        <fullName evidence="1">Uncharacterized protein</fullName>
    </submittedName>
</protein>
<organism evidence="1 2">
    <name type="scientific">Tigriopus californicus</name>
    <name type="common">Marine copepod</name>
    <dbReference type="NCBI Taxonomy" id="6832"/>
    <lineage>
        <taxon>Eukaryota</taxon>
        <taxon>Metazoa</taxon>
        <taxon>Ecdysozoa</taxon>
        <taxon>Arthropoda</taxon>
        <taxon>Crustacea</taxon>
        <taxon>Multicrustacea</taxon>
        <taxon>Hexanauplia</taxon>
        <taxon>Copepoda</taxon>
        <taxon>Harpacticoida</taxon>
        <taxon>Harpacticidae</taxon>
        <taxon>Tigriopus</taxon>
    </lineage>
</organism>
<keyword evidence="2" id="KW-1185">Reference proteome</keyword>
<evidence type="ECO:0000313" key="2">
    <source>
        <dbReference type="Proteomes" id="UP000318571"/>
    </source>
</evidence>
<comment type="caution">
    <text evidence="1">The sequence shown here is derived from an EMBL/GenBank/DDBJ whole genome shotgun (WGS) entry which is preliminary data.</text>
</comment>
<sequence length="282" mass="32380">MARSLRRVPILLLFLLGIGYYKLTKLYSVSISPVIYQSEEDPDILRICHCDSPIIEAYPKNLPDSTCSKRAKARGLGQKVISFALFGEYFGDDGQPNWYSQGAWDNAELLPVYYGSDWIMRLYHNQVGFDEKEMRFLCDLKCNHSHVDLCYVGNIPHYEQIEEHPGTLWRFLPMGDPLVDVFHVRDLDSRPSDRETAALAEFHESQEQFHILRDHRNHRAAILAGMWGGKPSIDRIGMTTLLRKMLTASNKFRDHAQDKVFDQFILTEALFPAIKGGCLIKS</sequence>
<gene>
    <name evidence="1" type="ORF">TCAL_01038</name>
</gene>
<accession>A0A553P2A8</accession>
<evidence type="ECO:0000313" key="1">
    <source>
        <dbReference type="EMBL" id="TRY71752.1"/>
    </source>
</evidence>
<name>A0A553P2A8_TIGCA</name>
<dbReference type="AlphaFoldDB" id="A0A553P2A8"/>
<reference evidence="1 2" key="1">
    <citation type="journal article" date="2018" name="Nat. Ecol. Evol.">
        <title>Genomic signatures of mitonuclear coevolution across populations of Tigriopus californicus.</title>
        <authorList>
            <person name="Barreto F.S."/>
            <person name="Watson E.T."/>
            <person name="Lima T.G."/>
            <person name="Willett C.S."/>
            <person name="Edmands S."/>
            <person name="Li W."/>
            <person name="Burton R.S."/>
        </authorList>
    </citation>
    <scope>NUCLEOTIDE SEQUENCE [LARGE SCALE GENOMIC DNA]</scope>
    <source>
        <strain evidence="1 2">San Diego</strain>
    </source>
</reference>